<dbReference type="Pfam" id="PF00072">
    <property type="entry name" value="Response_reg"/>
    <property type="match status" value="1"/>
</dbReference>
<dbReference type="InterPro" id="IPR013976">
    <property type="entry name" value="HDOD"/>
</dbReference>
<feature type="modified residue" description="4-aspartylphosphate" evidence="1">
    <location>
        <position position="59"/>
    </location>
</feature>
<dbReference type="PROSITE" id="PS50110">
    <property type="entry name" value="RESPONSE_REGULATORY"/>
    <property type="match status" value="1"/>
</dbReference>
<dbReference type="InterPro" id="IPR052340">
    <property type="entry name" value="RNase_Y/CdgJ"/>
</dbReference>
<dbReference type="Gene3D" id="1.10.3210.10">
    <property type="entry name" value="Hypothetical protein af1432"/>
    <property type="match status" value="1"/>
</dbReference>
<dbReference type="GO" id="GO:0000160">
    <property type="term" value="P:phosphorelay signal transduction system"/>
    <property type="evidence" value="ECO:0007669"/>
    <property type="project" value="InterPro"/>
</dbReference>
<organism evidence="4 5">
    <name type="scientific">Anaerohalosphaera lusitana</name>
    <dbReference type="NCBI Taxonomy" id="1936003"/>
    <lineage>
        <taxon>Bacteria</taxon>
        <taxon>Pseudomonadati</taxon>
        <taxon>Planctomycetota</taxon>
        <taxon>Phycisphaerae</taxon>
        <taxon>Sedimentisphaerales</taxon>
        <taxon>Anaerohalosphaeraceae</taxon>
        <taxon>Anaerohalosphaera</taxon>
    </lineage>
</organism>
<evidence type="ECO:0000259" key="2">
    <source>
        <dbReference type="PROSITE" id="PS50110"/>
    </source>
</evidence>
<evidence type="ECO:0000256" key="1">
    <source>
        <dbReference type="PROSITE-ProRule" id="PRU00169"/>
    </source>
</evidence>
<dbReference type="OrthoDB" id="9788446at2"/>
<dbReference type="InterPro" id="IPR006675">
    <property type="entry name" value="HDIG_dom"/>
</dbReference>
<evidence type="ECO:0000313" key="5">
    <source>
        <dbReference type="Proteomes" id="UP000189674"/>
    </source>
</evidence>
<accession>A0A1U9NMF0</accession>
<reference evidence="5" key="1">
    <citation type="submission" date="2017-02" db="EMBL/GenBank/DDBJ databases">
        <title>Comparative genomics and description of representatives of a novel lineage of planctomycetes thriving in anoxic sediments.</title>
        <authorList>
            <person name="Spring S."/>
            <person name="Bunk B."/>
            <person name="Sproer C."/>
        </authorList>
    </citation>
    <scope>NUCLEOTIDE SEQUENCE [LARGE SCALE GENOMIC DNA]</scope>
    <source>
        <strain evidence="5">ST-NAGAB-D1</strain>
    </source>
</reference>
<dbReference type="InterPro" id="IPR014626">
    <property type="entry name" value="Sig_transdc_resp-reg_put"/>
</dbReference>
<dbReference type="SUPFAM" id="SSF109604">
    <property type="entry name" value="HD-domain/PDEase-like"/>
    <property type="match status" value="1"/>
</dbReference>
<keyword evidence="5" id="KW-1185">Reference proteome</keyword>
<dbReference type="AlphaFoldDB" id="A0A1U9NMF0"/>
<dbReference type="InterPro" id="IPR001789">
    <property type="entry name" value="Sig_transdc_resp-reg_receiver"/>
</dbReference>
<dbReference type="STRING" id="1936003.STSP2_01856"/>
<dbReference type="EMBL" id="CP019791">
    <property type="protein sequence ID" value="AQT68686.1"/>
    <property type="molecule type" value="Genomic_DNA"/>
</dbReference>
<keyword evidence="1" id="KW-0597">Phosphoprotein</keyword>
<dbReference type="PIRSF" id="PIRSF036883">
    <property type="entry name" value="RR_HD-GYP_mod"/>
    <property type="match status" value="1"/>
</dbReference>
<dbReference type="SMART" id="SM00448">
    <property type="entry name" value="REC"/>
    <property type="match status" value="1"/>
</dbReference>
<dbReference type="CDD" id="cd00077">
    <property type="entry name" value="HDc"/>
    <property type="match status" value="1"/>
</dbReference>
<dbReference type="SMART" id="SM00471">
    <property type="entry name" value="HDc"/>
    <property type="match status" value="1"/>
</dbReference>
<dbReference type="Proteomes" id="UP000189674">
    <property type="component" value="Chromosome"/>
</dbReference>
<dbReference type="KEGG" id="alus:STSP2_01856"/>
<dbReference type="PROSITE" id="PS51833">
    <property type="entry name" value="HDOD"/>
    <property type="match status" value="1"/>
</dbReference>
<evidence type="ECO:0000259" key="3">
    <source>
        <dbReference type="PROSITE" id="PS51833"/>
    </source>
</evidence>
<dbReference type="PANTHER" id="PTHR33525">
    <property type="match status" value="1"/>
</dbReference>
<evidence type="ECO:0000313" key="4">
    <source>
        <dbReference type="EMBL" id="AQT68686.1"/>
    </source>
</evidence>
<gene>
    <name evidence="4" type="primary">hupR1</name>
    <name evidence="4" type="ORF">STSP2_01856</name>
</gene>
<dbReference type="Gene3D" id="3.40.50.2300">
    <property type="match status" value="1"/>
</dbReference>
<proteinExistence type="predicted"/>
<dbReference type="InterPro" id="IPR011006">
    <property type="entry name" value="CheY-like_superfamily"/>
</dbReference>
<sequence>MDEGSKKRILFVDDDKHLLNGLRRMLRKMKDRWDMDFANGGQEALDALRLNKYDVIVSDMLMPGISGVRLLEHVRERYPGTIRFMLTGCSKEPLNEHAIMCAHQMVAKPCDTDELINMIEHSLSLHDGIKSHKAAQVMAQMRSIPSMPRIYQRVIKTLRKPHCSLRRVGRIIAEDIGMSSKMLQVANSAFYGKSGHIADPTRAVVHLGLRTVEALVLTHGVFSTLTEEQMKDFWVDGIHEHCVRVGLLTKKICKLEGMSEEELELASMAGILHDAGLMILVSEFPEEYRRAIELSRSEHISIYESECEEIKMTHAELGGCLLDLWGLPNAIIEAAAMHHDPGLSEGRGFSILAAVYAADVIDHELCSSPGGGWVKGADMEYIEKMGLSEKLQQWRKLHLPTGDRELEYV</sequence>
<dbReference type="RefSeq" id="WP_146661910.1">
    <property type="nucleotide sequence ID" value="NZ_CP019791.1"/>
</dbReference>
<dbReference type="NCBIfam" id="TIGR00277">
    <property type="entry name" value="HDIG"/>
    <property type="match status" value="1"/>
</dbReference>
<dbReference type="PANTHER" id="PTHR33525:SF3">
    <property type="entry name" value="RIBONUCLEASE Y"/>
    <property type="match status" value="1"/>
</dbReference>
<dbReference type="InterPro" id="IPR003607">
    <property type="entry name" value="HD/PDEase_dom"/>
</dbReference>
<feature type="domain" description="Response regulatory" evidence="2">
    <location>
        <begin position="8"/>
        <end position="123"/>
    </location>
</feature>
<dbReference type="SUPFAM" id="SSF52172">
    <property type="entry name" value="CheY-like"/>
    <property type="match status" value="1"/>
</dbReference>
<feature type="domain" description="HDOD" evidence="3">
    <location>
        <begin position="144"/>
        <end position="341"/>
    </location>
</feature>
<dbReference type="Pfam" id="PF08668">
    <property type="entry name" value="HDOD"/>
    <property type="match status" value="1"/>
</dbReference>
<protein>
    <submittedName>
        <fullName evidence="4">Hydrogenase transcriptional regulatory protein hupR1</fullName>
    </submittedName>
</protein>
<name>A0A1U9NMF0_9BACT</name>